<evidence type="ECO:0000256" key="6">
    <source>
        <dbReference type="ARBA" id="ARBA00022692"/>
    </source>
</evidence>
<keyword evidence="6 13" id="KW-0812">Transmembrane</keyword>
<comment type="caution">
    <text evidence="15">The sequence shown here is derived from an EMBL/GenBank/DDBJ whole genome shotgun (WGS) entry which is preliminary data.</text>
</comment>
<keyword evidence="7 13" id="KW-1005">Bacterial flagellum biogenesis</keyword>
<keyword evidence="5 13" id="KW-1003">Cell membrane</keyword>
<keyword evidence="15" id="KW-0966">Cell projection</keyword>
<sequence>MAEEQQQEKTEDPTEKRRREFREKGQVAQSREVNTAMLLTGLLVLWSFYAPVFWSDLQAFLAFFWRTCSELPVSVGSMRPMMVFIISGCAAIVWPLLLTGLVLGVLAGYLQVGVLFTAKPLQPDLSKLDPIKGLGRMISKRSAFEALKSFGKIILVGVLAYWTLIGRFDEFMGLAGVALPGVVSFMADVVFVILVKCCLLLAFIGLVDYIFSKWEMEKKMKMTKQEVKEENKETEGDPQLKQKVRAIQRDMARRRMMEDVPKADVIITNPTHYAVALSYRRQEMDAPEVLAKGSDHMARRIREIASEHNVPVVENPPVARSLYEVEIGARIPEHMFKAVAEILAYVYSLKNGEKK</sequence>
<dbReference type="Proteomes" id="UP000525298">
    <property type="component" value="Unassembled WGS sequence"/>
</dbReference>
<evidence type="ECO:0000256" key="3">
    <source>
        <dbReference type="ARBA" id="ARBA00021622"/>
    </source>
</evidence>
<dbReference type="PANTHER" id="PTHR30531:SF12">
    <property type="entry name" value="FLAGELLAR BIOSYNTHETIC PROTEIN FLHB"/>
    <property type="match status" value="1"/>
</dbReference>
<dbReference type="GO" id="GO:0009306">
    <property type="term" value="P:protein secretion"/>
    <property type="evidence" value="ECO:0007669"/>
    <property type="project" value="InterPro"/>
</dbReference>
<dbReference type="InterPro" id="IPR006135">
    <property type="entry name" value="T3SS_substrate_exporter"/>
</dbReference>
<evidence type="ECO:0000256" key="13">
    <source>
        <dbReference type="RuleBase" id="RU364091"/>
    </source>
</evidence>
<dbReference type="GO" id="GO:0005886">
    <property type="term" value="C:plasma membrane"/>
    <property type="evidence" value="ECO:0007669"/>
    <property type="project" value="UniProtKB-SubCell"/>
</dbReference>
<evidence type="ECO:0000256" key="1">
    <source>
        <dbReference type="ARBA" id="ARBA00004651"/>
    </source>
</evidence>
<dbReference type="InterPro" id="IPR029025">
    <property type="entry name" value="T3SS_substrate_exporter_C"/>
</dbReference>
<keyword evidence="4 13" id="KW-0813">Transport</keyword>
<dbReference type="PANTHER" id="PTHR30531">
    <property type="entry name" value="FLAGELLAR BIOSYNTHETIC PROTEIN FLHB"/>
    <property type="match status" value="1"/>
</dbReference>
<feature type="region of interest" description="Disordered" evidence="14">
    <location>
        <begin position="1"/>
        <end position="24"/>
    </location>
</feature>
<dbReference type="SUPFAM" id="SSF160544">
    <property type="entry name" value="EscU C-terminal domain-like"/>
    <property type="match status" value="1"/>
</dbReference>
<feature type="transmembrane region" description="Helical" evidence="13">
    <location>
        <begin position="185"/>
        <end position="211"/>
    </location>
</feature>
<evidence type="ECO:0000256" key="4">
    <source>
        <dbReference type="ARBA" id="ARBA00022448"/>
    </source>
</evidence>
<protein>
    <recommendedName>
        <fullName evidence="3 13">Flagellar biosynthetic protein FlhB</fullName>
    </recommendedName>
</protein>
<keyword evidence="8 13" id="KW-0653">Protein transport</keyword>
<comment type="function">
    <text evidence="12 13">Required for formation of the rod structure in the basal body of the flagellar apparatus. Together with FliI and FliH, may constitute the export apparatus of flagellin.</text>
</comment>
<keyword evidence="15" id="KW-0282">Flagellum</keyword>
<dbReference type="RefSeq" id="WP_181550962.1">
    <property type="nucleotide sequence ID" value="NZ_JACDUS010000003.1"/>
</dbReference>
<evidence type="ECO:0000256" key="8">
    <source>
        <dbReference type="ARBA" id="ARBA00022927"/>
    </source>
</evidence>
<evidence type="ECO:0000313" key="16">
    <source>
        <dbReference type="Proteomes" id="UP000525298"/>
    </source>
</evidence>
<gene>
    <name evidence="13" type="primary">flhB</name>
    <name evidence="15" type="ORF">HNR65_001641</name>
</gene>
<feature type="transmembrane region" description="Helical" evidence="13">
    <location>
        <begin position="81"/>
        <end position="110"/>
    </location>
</feature>
<evidence type="ECO:0000256" key="12">
    <source>
        <dbReference type="ARBA" id="ARBA00025078"/>
    </source>
</evidence>
<dbReference type="Pfam" id="PF01312">
    <property type="entry name" value="Bac_export_2"/>
    <property type="match status" value="1"/>
</dbReference>
<evidence type="ECO:0000256" key="14">
    <source>
        <dbReference type="SAM" id="MobiDB-lite"/>
    </source>
</evidence>
<evidence type="ECO:0000256" key="7">
    <source>
        <dbReference type="ARBA" id="ARBA00022795"/>
    </source>
</evidence>
<dbReference type="InterPro" id="IPR006136">
    <property type="entry name" value="FlhB"/>
</dbReference>
<name>A0A7W0HKK3_9BACT</name>
<comment type="similarity">
    <text evidence="2 13">Belongs to the type III secretion exporter family.</text>
</comment>
<accession>A0A7W0HKK3</accession>
<evidence type="ECO:0000256" key="2">
    <source>
        <dbReference type="ARBA" id="ARBA00010690"/>
    </source>
</evidence>
<feature type="transmembrane region" description="Helical" evidence="13">
    <location>
        <begin position="146"/>
        <end position="165"/>
    </location>
</feature>
<dbReference type="NCBIfam" id="TIGR00328">
    <property type="entry name" value="flhB"/>
    <property type="match status" value="1"/>
</dbReference>
<keyword evidence="11 13" id="KW-1006">Bacterial flagellum protein export</keyword>
<keyword evidence="10 13" id="KW-0472">Membrane</keyword>
<keyword evidence="15" id="KW-0969">Cilium</keyword>
<keyword evidence="9 13" id="KW-1133">Transmembrane helix</keyword>
<dbReference type="AlphaFoldDB" id="A0A7W0HKK3"/>
<dbReference type="FunFam" id="3.40.1690.10:FF:000001">
    <property type="entry name" value="Flagellar biosynthetic protein FlhB"/>
    <property type="match status" value="1"/>
</dbReference>
<evidence type="ECO:0000256" key="9">
    <source>
        <dbReference type="ARBA" id="ARBA00022989"/>
    </source>
</evidence>
<comment type="subcellular location">
    <subcellularLocation>
        <location evidence="1">Cell membrane</location>
        <topology evidence="1">Multi-pass membrane protein</topology>
    </subcellularLocation>
</comment>
<feature type="transmembrane region" description="Helical" evidence="13">
    <location>
        <begin position="33"/>
        <end position="54"/>
    </location>
</feature>
<evidence type="ECO:0000313" key="15">
    <source>
        <dbReference type="EMBL" id="MBA2881315.1"/>
    </source>
</evidence>
<dbReference type="Gene3D" id="6.10.250.2080">
    <property type="match status" value="1"/>
</dbReference>
<dbReference type="GO" id="GO:0044780">
    <property type="term" value="P:bacterial-type flagellum assembly"/>
    <property type="evidence" value="ECO:0007669"/>
    <property type="project" value="InterPro"/>
</dbReference>
<evidence type="ECO:0000256" key="5">
    <source>
        <dbReference type="ARBA" id="ARBA00022475"/>
    </source>
</evidence>
<dbReference type="Gene3D" id="3.40.1690.10">
    <property type="entry name" value="secretion proteins EscU"/>
    <property type="match status" value="1"/>
</dbReference>
<reference evidence="15 16" key="1">
    <citation type="submission" date="2020-07" db="EMBL/GenBank/DDBJ databases">
        <title>Genomic Encyclopedia of Type Strains, Phase IV (KMG-IV): sequencing the most valuable type-strain genomes for metagenomic binning, comparative biology and taxonomic classification.</title>
        <authorList>
            <person name="Goeker M."/>
        </authorList>
    </citation>
    <scope>NUCLEOTIDE SEQUENCE [LARGE SCALE GENOMIC DNA]</scope>
    <source>
        <strain evidence="15 16">DSM 17721</strain>
    </source>
</reference>
<organism evidence="15 16">
    <name type="scientific">Desulfosalsimonas propionicica</name>
    <dbReference type="NCBI Taxonomy" id="332175"/>
    <lineage>
        <taxon>Bacteria</taxon>
        <taxon>Pseudomonadati</taxon>
        <taxon>Thermodesulfobacteriota</taxon>
        <taxon>Desulfobacteria</taxon>
        <taxon>Desulfobacterales</taxon>
        <taxon>Desulfosalsimonadaceae</taxon>
        <taxon>Desulfosalsimonas</taxon>
    </lineage>
</organism>
<proteinExistence type="inferred from homology"/>
<evidence type="ECO:0000256" key="11">
    <source>
        <dbReference type="ARBA" id="ARBA00023225"/>
    </source>
</evidence>
<dbReference type="PRINTS" id="PR00950">
    <property type="entry name" value="TYPE3IMSPROT"/>
</dbReference>
<evidence type="ECO:0000256" key="10">
    <source>
        <dbReference type="ARBA" id="ARBA00023136"/>
    </source>
</evidence>
<keyword evidence="16" id="KW-1185">Reference proteome</keyword>
<dbReference type="EMBL" id="JACDUS010000003">
    <property type="protein sequence ID" value="MBA2881315.1"/>
    <property type="molecule type" value="Genomic_DNA"/>
</dbReference>